<reference evidence="1 2" key="1">
    <citation type="submission" date="2016-11" db="EMBL/GenBank/DDBJ databases">
        <title>Draft Genome Assembly of Colletotrichum chlorophyti a pathogen of herbaceous plants.</title>
        <authorList>
            <person name="Gan P."/>
            <person name="Narusaka M."/>
            <person name="Tsushima A."/>
            <person name="Narusaka Y."/>
            <person name="Takano Y."/>
            <person name="Shirasu K."/>
        </authorList>
    </citation>
    <scope>NUCLEOTIDE SEQUENCE [LARGE SCALE GENOMIC DNA]</scope>
    <source>
        <strain evidence="1 2">NTL11</strain>
    </source>
</reference>
<accession>A0A1Q8S2P0</accession>
<dbReference type="AlphaFoldDB" id="A0A1Q8S2P0"/>
<dbReference type="Proteomes" id="UP000186583">
    <property type="component" value="Unassembled WGS sequence"/>
</dbReference>
<gene>
    <name evidence="1" type="ORF">CCHL11_10076</name>
</gene>
<dbReference type="EMBL" id="MPGH01000031">
    <property type="protein sequence ID" value="OLN95705.1"/>
    <property type="molecule type" value="Genomic_DNA"/>
</dbReference>
<proteinExistence type="predicted"/>
<sequence length="126" mass="14567">MDLGTGFYICNNLSYIRDVDFLVSKDILTRGGTITTIGRGDIVVKYNIGGKGSSAINVKYSTHYKHSYNDFKSYFLNIKDSVIRYIYNHWPIALGDYIVINFFTISKAYNNKKVILIIRDRWSDFI</sequence>
<name>A0A1Q8S2P0_9PEZI</name>
<comment type="caution">
    <text evidence="1">The sequence shown here is derived from an EMBL/GenBank/DDBJ whole genome shotgun (WGS) entry which is preliminary data.</text>
</comment>
<protein>
    <submittedName>
        <fullName evidence="1">Uncharacterized protein</fullName>
    </submittedName>
</protein>
<keyword evidence="2" id="KW-1185">Reference proteome</keyword>
<organism evidence="1 2">
    <name type="scientific">Colletotrichum chlorophyti</name>
    <dbReference type="NCBI Taxonomy" id="708187"/>
    <lineage>
        <taxon>Eukaryota</taxon>
        <taxon>Fungi</taxon>
        <taxon>Dikarya</taxon>
        <taxon>Ascomycota</taxon>
        <taxon>Pezizomycotina</taxon>
        <taxon>Sordariomycetes</taxon>
        <taxon>Hypocreomycetidae</taxon>
        <taxon>Glomerellales</taxon>
        <taxon>Glomerellaceae</taxon>
        <taxon>Colletotrichum</taxon>
    </lineage>
</organism>
<evidence type="ECO:0000313" key="1">
    <source>
        <dbReference type="EMBL" id="OLN95705.1"/>
    </source>
</evidence>
<evidence type="ECO:0000313" key="2">
    <source>
        <dbReference type="Proteomes" id="UP000186583"/>
    </source>
</evidence>
<dbReference type="OrthoDB" id="4851256at2759"/>